<dbReference type="EMBL" id="AGWY01000006">
    <property type="protein sequence ID" value="EKS38688.1"/>
    <property type="molecule type" value="Genomic_DNA"/>
</dbReference>
<dbReference type="PANTHER" id="PTHR33303:SF2">
    <property type="entry name" value="COA-BINDING DOMAIN-CONTAINING PROTEIN"/>
    <property type="match status" value="1"/>
</dbReference>
<dbReference type="PATRIC" id="fig|883079.3.peg.1181"/>
<protein>
    <recommendedName>
        <fullName evidence="1">CoA-binding domain-containing protein</fullName>
    </recommendedName>
</protein>
<sequence length="198" mass="21389">MEVKVNHDVYDDNYIRAILTNVKSIAMVGASPVNVRPSYFAFKYLVERGYDMIPINPGQVGKSLIGKPFVGSLKDIGRPVDMIDIFRNSDAASAVVDEALALPALPKVIWMQLGVVNEAAAAKAEAAGVKVVMNRCPKIEYARLTSEIQWVGVNSRTISAKRAPIPTSNMRLSLNRSSVSGGATMAADRAAKDKNDLP</sequence>
<dbReference type="SMART" id="SM00881">
    <property type="entry name" value="CoA_binding"/>
    <property type="match status" value="1"/>
</dbReference>
<dbReference type="SUPFAM" id="SSF51735">
    <property type="entry name" value="NAD(P)-binding Rossmann-fold domains"/>
    <property type="match status" value="1"/>
</dbReference>
<dbReference type="InterPro" id="IPR003781">
    <property type="entry name" value="CoA-bd"/>
</dbReference>
<dbReference type="HOGENOM" id="CLU_112567_0_0_5"/>
<dbReference type="InterPro" id="IPR036291">
    <property type="entry name" value="NAD(P)-bd_dom_sf"/>
</dbReference>
<evidence type="ECO:0000313" key="3">
    <source>
        <dbReference type="Proteomes" id="UP000001095"/>
    </source>
</evidence>
<feature type="domain" description="CoA-binding" evidence="1">
    <location>
        <begin position="19"/>
        <end position="115"/>
    </location>
</feature>
<gene>
    <name evidence="2" type="ORF">HMPREF9696_01157</name>
</gene>
<keyword evidence="3" id="KW-1185">Reference proteome</keyword>
<reference evidence="2 3" key="1">
    <citation type="submission" date="2012-04" db="EMBL/GenBank/DDBJ databases">
        <title>The Genome Sequence of Afipia clevelandensis ATCC 49720.</title>
        <authorList>
            <consortium name="The Broad Institute Genome Sequencing Platform"/>
            <person name="Earl A."/>
            <person name="Ward D."/>
            <person name="Feldgarden M."/>
            <person name="Gevers D."/>
            <person name="Huys G."/>
            <person name="Walker B."/>
            <person name="Young S.K."/>
            <person name="Zeng Q."/>
            <person name="Gargeya S."/>
            <person name="Fitzgerald M."/>
            <person name="Haas B."/>
            <person name="Abouelleil A."/>
            <person name="Alvarado L."/>
            <person name="Arachchi H.M."/>
            <person name="Berlin A."/>
            <person name="Chapman S.B."/>
            <person name="Goldberg J."/>
            <person name="Griggs A."/>
            <person name="Gujja S."/>
            <person name="Hansen M."/>
            <person name="Howarth C."/>
            <person name="Imamovic A."/>
            <person name="Larimer J."/>
            <person name="McCowen C."/>
            <person name="Montmayeur A."/>
            <person name="Murphy C."/>
            <person name="Neiman D."/>
            <person name="Pearson M."/>
            <person name="Priest M."/>
            <person name="Roberts A."/>
            <person name="Saif S."/>
            <person name="Shea T."/>
            <person name="Sisk P."/>
            <person name="Sykes S."/>
            <person name="Wortman J."/>
            <person name="Nusbaum C."/>
            <person name="Birren B."/>
        </authorList>
    </citation>
    <scope>NUCLEOTIDE SEQUENCE [LARGE SCALE GENOMIC DNA]</scope>
    <source>
        <strain evidence="2 3">ATCC 49720</strain>
    </source>
</reference>
<dbReference type="Pfam" id="PF13380">
    <property type="entry name" value="CoA_binding_2"/>
    <property type="match status" value="1"/>
</dbReference>
<accession>K8PJY6</accession>
<name>K8PJY6_9BRAD</name>
<dbReference type="Proteomes" id="UP000001095">
    <property type="component" value="Unassembled WGS sequence"/>
</dbReference>
<dbReference type="PANTHER" id="PTHR33303">
    <property type="entry name" value="CYTOPLASMIC PROTEIN-RELATED"/>
    <property type="match status" value="1"/>
</dbReference>
<evidence type="ECO:0000313" key="2">
    <source>
        <dbReference type="EMBL" id="EKS38688.1"/>
    </source>
</evidence>
<proteinExistence type="predicted"/>
<organism evidence="2 3">
    <name type="scientific">Afipia clevelandensis ATCC 49720</name>
    <dbReference type="NCBI Taxonomy" id="883079"/>
    <lineage>
        <taxon>Bacteria</taxon>
        <taxon>Pseudomonadati</taxon>
        <taxon>Pseudomonadota</taxon>
        <taxon>Alphaproteobacteria</taxon>
        <taxon>Hyphomicrobiales</taxon>
        <taxon>Nitrobacteraceae</taxon>
        <taxon>Afipia</taxon>
    </lineage>
</organism>
<dbReference type="Gene3D" id="3.40.50.720">
    <property type="entry name" value="NAD(P)-binding Rossmann-like Domain"/>
    <property type="match status" value="1"/>
</dbReference>
<evidence type="ECO:0000259" key="1">
    <source>
        <dbReference type="SMART" id="SM00881"/>
    </source>
</evidence>
<comment type="caution">
    <text evidence="2">The sequence shown here is derived from an EMBL/GenBank/DDBJ whole genome shotgun (WGS) entry which is preliminary data.</text>
</comment>
<dbReference type="AlphaFoldDB" id="K8PJY6"/>